<dbReference type="PROSITE" id="PS00061">
    <property type="entry name" value="ADH_SHORT"/>
    <property type="match status" value="1"/>
</dbReference>
<dbReference type="Gene3D" id="3.40.50.720">
    <property type="entry name" value="NAD(P)-binding Rossmann-like Domain"/>
    <property type="match status" value="2"/>
</dbReference>
<evidence type="ECO:0000313" key="5">
    <source>
        <dbReference type="Proteomes" id="UP000063789"/>
    </source>
</evidence>
<dbReference type="STRING" id="1136941.ACH46_06375"/>
<accession>A0A0N9N7Z7</accession>
<dbReference type="InterPro" id="IPR013120">
    <property type="entry name" value="FAR_NAD-bd"/>
</dbReference>
<dbReference type="Pfam" id="PF07993">
    <property type="entry name" value="NAD_binding_4"/>
    <property type="match status" value="1"/>
</dbReference>
<dbReference type="Proteomes" id="UP000063789">
    <property type="component" value="Chromosome"/>
</dbReference>
<keyword evidence="5" id="KW-1185">Reference proteome</keyword>
<dbReference type="PRINTS" id="PR00081">
    <property type="entry name" value="GDHRDH"/>
</dbReference>
<dbReference type="GO" id="GO:0016491">
    <property type="term" value="F:oxidoreductase activity"/>
    <property type="evidence" value="ECO:0007669"/>
    <property type="project" value="UniProtKB-KW"/>
</dbReference>
<dbReference type="SMART" id="SM00822">
    <property type="entry name" value="PKS_KR"/>
    <property type="match status" value="1"/>
</dbReference>
<dbReference type="InterPro" id="IPR002347">
    <property type="entry name" value="SDR_fam"/>
</dbReference>
<proteinExistence type="inferred from homology"/>
<dbReference type="PATRIC" id="fig|1136941.3.peg.1304"/>
<dbReference type="InterPro" id="IPR036291">
    <property type="entry name" value="NAD(P)-bd_dom_sf"/>
</dbReference>
<evidence type="ECO:0000313" key="4">
    <source>
        <dbReference type="EMBL" id="ALG84201.1"/>
    </source>
</evidence>
<dbReference type="CDD" id="cd05233">
    <property type="entry name" value="SDR_c"/>
    <property type="match status" value="1"/>
</dbReference>
<evidence type="ECO:0000256" key="2">
    <source>
        <dbReference type="ARBA" id="ARBA00023002"/>
    </source>
</evidence>
<evidence type="ECO:0000256" key="1">
    <source>
        <dbReference type="ARBA" id="ARBA00006484"/>
    </source>
</evidence>
<name>A0A0N9N7Z7_9ACTN</name>
<sequence>MTCYFVTGGSGFIGRRVVERLLARDDSARVLVLVRPGTLPRFDTAMEKITGGDRVITVVGDVTQDGLGLRGDDLGPIDHVIHLAALHDVTGDEKQQHEVNVNGTRRVAEFAVSRGAMLHHVSSLAVAGNHDGDFTENDFDLGQGFPTGCHRSKFDGERVVRETPGLSWRVYRPAAVVGDSVTGETPKADGPYYFFSHLTQLRQLPSFLPVPMPDFGRINLVPVDFAADALVALVESQPGRSSLVFHLADPQAWTSTDLFNAISPAFDGPRGFTAVPSSVLRPALVLSGRGPFRSGRDLVAEQAGIPPAALDAAAVPVVVRSEYTIATLDALGIRLPNLVDYAPRLWRYWFDHLDPARHRRDDPRGPLVGKNILITGASAGIGRATARMCVRRGANVFLVARDADRLVGTAAELDAEVPKPGLPLGRAYAYPADISDEAAVQTLVKSVLCEHDHVDVLINNAGRSIRRATANAIDRSHDYHRTMAVNYFGAVYLTLALLPHMTERQSGHIVNVSSIEVQSRAPRFGAYAASKAALEAFSDATSAETLSDHVTFSNVRIPLTRTRMIVPTNAYDAVRGIWSVDKAANRVLRAMIDRPKRVNTLIGDLIDFGHHAAPRLTNRLLHQDFLMHEESDAALGRVG</sequence>
<dbReference type="RefSeq" id="WP_062392178.1">
    <property type="nucleotide sequence ID" value="NZ_CP011853.1"/>
</dbReference>
<dbReference type="InterPro" id="IPR020904">
    <property type="entry name" value="Sc_DH/Rdtase_CS"/>
</dbReference>
<protein>
    <submittedName>
        <fullName evidence="4">Short-chain dehydrogenase</fullName>
    </submittedName>
</protein>
<dbReference type="GO" id="GO:0016020">
    <property type="term" value="C:membrane"/>
    <property type="evidence" value="ECO:0007669"/>
    <property type="project" value="TreeGrafter"/>
</dbReference>
<evidence type="ECO:0000259" key="3">
    <source>
        <dbReference type="SMART" id="SM00822"/>
    </source>
</evidence>
<dbReference type="EMBL" id="CP011853">
    <property type="protein sequence ID" value="ALG84201.1"/>
    <property type="molecule type" value="Genomic_DNA"/>
</dbReference>
<reference evidence="4 5" key="2">
    <citation type="journal article" date="2017" name="Int. J. Syst. Evol. Microbiol.">
        <title>Gordonia phthalatica sp. nov., a di-n-butyl phthalate-degrading bacterium isolated from activated sludge.</title>
        <authorList>
            <person name="Jin D."/>
            <person name="Kong X."/>
            <person name="Jia M."/>
            <person name="Yu X."/>
            <person name="Wang X."/>
            <person name="Zhuang X."/>
            <person name="Deng Y."/>
            <person name="Bai Z."/>
        </authorList>
    </citation>
    <scope>NUCLEOTIDE SEQUENCE [LARGE SCALE GENOMIC DNA]</scope>
    <source>
        <strain evidence="4 5">QH-11</strain>
    </source>
</reference>
<dbReference type="InterPro" id="IPR057326">
    <property type="entry name" value="KR_dom"/>
</dbReference>
<organism evidence="4 5">
    <name type="scientific">Gordonia phthalatica</name>
    <dbReference type="NCBI Taxonomy" id="1136941"/>
    <lineage>
        <taxon>Bacteria</taxon>
        <taxon>Bacillati</taxon>
        <taxon>Actinomycetota</taxon>
        <taxon>Actinomycetes</taxon>
        <taxon>Mycobacteriales</taxon>
        <taxon>Gordoniaceae</taxon>
        <taxon>Gordonia</taxon>
    </lineage>
</organism>
<dbReference type="SUPFAM" id="SSF51735">
    <property type="entry name" value="NAD(P)-binding Rossmann-fold domains"/>
    <property type="match status" value="2"/>
</dbReference>
<feature type="domain" description="Ketoreductase" evidence="3">
    <location>
        <begin position="2"/>
        <end position="256"/>
    </location>
</feature>
<dbReference type="PRINTS" id="PR00080">
    <property type="entry name" value="SDRFAMILY"/>
</dbReference>
<dbReference type="PANTHER" id="PTHR44196">
    <property type="entry name" value="DEHYDROGENASE/REDUCTASE SDR FAMILY MEMBER 7B"/>
    <property type="match status" value="1"/>
</dbReference>
<dbReference type="CDD" id="cd05263">
    <property type="entry name" value="MupV_like_SDR_e"/>
    <property type="match status" value="1"/>
</dbReference>
<dbReference type="PANTHER" id="PTHR44196:SF1">
    <property type="entry name" value="DEHYDROGENASE_REDUCTASE SDR FAMILY MEMBER 7B"/>
    <property type="match status" value="1"/>
</dbReference>
<comment type="similarity">
    <text evidence="1">Belongs to the short-chain dehydrogenases/reductases (SDR) family.</text>
</comment>
<gene>
    <name evidence="4" type="ORF">ACH46_06375</name>
</gene>
<dbReference type="InterPro" id="IPR057313">
    <property type="entry name" value="Maqu_2507-like"/>
</dbReference>
<dbReference type="NCBIfam" id="NF005539">
    <property type="entry name" value="PRK07201.1"/>
    <property type="match status" value="1"/>
</dbReference>
<reference evidence="5" key="1">
    <citation type="submission" date="2015-06" db="EMBL/GenBank/DDBJ databases">
        <title>Complete genome sequence and metabolic analysis of phthalate degradation pathway in Gordonia sp. QH-11.</title>
        <authorList>
            <person name="Jin D."/>
            <person name="Kong X."/>
            <person name="Bai Z."/>
        </authorList>
    </citation>
    <scope>NUCLEOTIDE SEQUENCE [LARGE SCALE GENOMIC DNA]</scope>
    <source>
        <strain evidence="5">QH-11</strain>
    </source>
</reference>
<dbReference type="OrthoDB" id="9810734at2"/>
<dbReference type="AlphaFoldDB" id="A0A0N9N7Z7"/>
<dbReference type="Pfam" id="PF00106">
    <property type="entry name" value="adh_short"/>
    <property type="match status" value="1"/>
</dbReference>
<dbReference type="KEGG" id="goq:ACH46_06375"/>
<keyword evidence="2" id="KW-0560">Oxidoreductase</keyword>